<evidence type="ECO:0000256" key="5">
    <source>
        <dbReference type="ARBA" id="ARBA00022927"/>
    </source>
</evidence>
<dbReference type="PANTHER" id="PTHR12289">
    <property type="entry name" value="METAXIN RELATED"/>
    <property type="match status" value="1"/>
</dbReference>
<feature type="domain" description="Mitochondrial outer membrane transport complex Sam37/metaxin N-terminal" evidence="8">
    <location>
        <begin position="48"/>
        <end position="164"/>
    </location>
</feature>
<gene>
    <name evidence="10" type="ORF">ODALV1_LOCUS22711</name>
</gene>
<dbReference type="InterPro" id="IPR036282">
    <property type="entry name" value="Glutathione-S-Trfase_C_sf"/>
</dbReference>
<dbReference type="Proteomes" id="UP001642540">
    <property type="component" value="Unassembled WGS sequence"/>
</dbReference>
<keyword evidence="11" id="KW-1185">Reference proteome</keyword>
<evidence type="ECO:0000256" key="7">
    <source>
        <dbReference type="ARBA" id="ARBA00023136"/>
    </source>
</evidence>
<dbReference type="Gene3D" id="1.20.1050.10">
    <property type="match status" value="1"/>
</dbReference>
<proteinExistence type="inferred from homology"/>
<dbReference type="EMBL" id="CAXLJM020000075">
    <property type="protein sequence ID" value="CAL8128952.1"/>
    <property type="molecule type" value="Genomic_DNA"/>
</dbReference>
<comment type="caution">
    <text evidence="10">The sequence shown here is derived from an EMBL/GenBank/DDBJ whole genome shotgun (WGS) entry which is preliminary data.</text>
</comment>
<evidence type="ECO:0000256" key="2">
    <source>
        <dbReference type="ARBA" id="ARBA00009170"/>
    </source>
</evidence>
<evidence type="ECO:0000256" key="4">
    <source>
        <dbReference type="ARBA" id="ARBA00022787"/>
    </source>
</evidence>
<comment type="subcellular location">
    <subcellularLocation>
        <location evidence="1">Mitochondrion outer membrane</location>
    </subcellularLocation>
</comment>
<evidence type="ECO:0000259" key="8">
    <source>
        <dbReference type="Pfam" id="PF10568"/>
    </source>
</evidence>
<comment type="similarity">
    <text evidence="2">Belongs to the metaxin family.</text>
</comment>
<dbReference type="Pfam" id="PF10568">
    <property type="entry name" value="Tom37"/>
    <property type="match status" value="1"/>
</dbReference>
<accession>A0ABP1RIU9</accession>
<dbReference type="SUPFAM" id="SSF47616">
    <property type="entry name" value="GST C-terminal domain-like"/>
    <property type="match status" value="1"/>
</dbReference>
<keyword evidence="6" id="KW-0496">Mitochondrion</keyword>
<evidence type="ECO:0000313" key="11">
    <source>
        <dbReference type="Proteomes" id="UP001642540"/>
    </source>
</evidence>
<name>A0ABP1RIU9_9HEXA</name>
<evidence type="ECO:0000256" key="1">
    <source>
        <dbReference type="ARBA" id="ARBA00004294"/>
    </source>
</evidence>
<dbReference type="InterPro" id="IPR019564">
    <property type="entry name" value="Sam37/metaxin_N"/>
</dbReference>
<evidence type="ECO:0000256" key="3">
    <source>
        <dbReference type="ARBA" id="ARBA00022448"/>
    </source>
</evidence>
<dbReference type="InterPro" id="IPR033468">
    <property type="entry name" value="Metaxin_GST"/>
</dbReference>
<reference evidence="10 11" key="1">
    <citation type="submission" date="2024-08" db="EMBL/GenBank/DDBJ databases">
        <authorList>
            <person name="Cucini C."/>
            <person name="Frati F."/>
        </authorList>
    </citation>
    <scope>NUCLEOTIDE SEQUENCE [LARGE SCALE GENOMIC DNA]</scope>
</reference>
<feature type="domain" description="Metaxin glutathione S-transferase" evidence="9">
    <location>
        <begin position="190"/>
        <end position="252"/>
    </location>
</feature>
<evidence type="ECO:0008006" key="12">
    <source>
        <dbReference type="Google" id="ProtNLM"/>
    </source>
</evidence>
<evidence type="ECO:0000256" key="6">
    <source>
        <dbReference type="ARBA" id="ARBA00023128"/>
    </source>
</evidence>
<keyword evidence="3" id="KW-0813">Transport</keyword>
<organism evidence="10 11">
    <name type="scientific">Orchesella dallaii</name>
    <dbReference type="NCBI Taxonomy" id="48710"/>
    <lineage>
        <taxon>Eukaryota</taxon>
        <taxon>Metazoa</taxon>
        <taxon>Ecdysozoa</taxon>
        <taxon>Arthropoda</taxon>
        <taxon>Hexapoda</taxon>
        <taxon>Collembola</taxon>
        <taxon>Entomobryomorpha</taxon>
        <taxon>Entomobryoidea</taxon>
        <taxon>Orchesellidae</taxon>
        <taxon>Orchesellinae</taxon>
        <taxon>Orchesella</taxon>
    </lineage>
</organism>
<dbReference type="Pfam" id="PF17171">
    <property type="entry name" value="GST_C_6"/>
    <property type="match status" value="1"/>
</dbReference>
<protein>
    <recommendedName>
        <fullName evidence="12">Metaxin-2</fullName>
    </recommendedName>
</protein>
<dbReference type="InterPro" id="IPR050931">
    <property type="entry name" value="Mito_Protein_Transport_Metaxin"/>
</dbReference>
<evidence type="ECO:0000313" key="10">
    <source>
        <dbReference type="EMBL" id="CAL8128952.1"/>
    </source>
</evidence>
<keyword evidence="7" id="KW-0472">Membrane</keyword>
<dbReference type="PANTHER" id="PTHR12289:SF38">
    <property type="entry name" value="METAXIN-2"/>
    <property type="match status" value="1"/>
</dbReference>
<evidence type="ECO:0000259" key="9">
    <source>
        <dbReference type="Pfam" id="PF17171"/>
    </source>
</evidence>
<sequence length="265" mass="29749">MSLTSSALIPPDIDFDSKEPWTSETELIIPVESTQVLIHESAAILGGQAFLNIAKLPYVIRERRNATEISPNSKLPVLRCGAYVVSEVEGIVQLAQAKGITLSEHLNASQKADLRAYMSLVHNVLGNALTFLTWKDNDVYNNYTRLRAGSVYNFPLRVIMPWYIKRRVVGQLALLNWSDRSTEEVFHEVETCLLALSERLGEAAYFFGDHPTELDALVFGYLFTMITTPLPNKQLGALVKQSPTMVKFCQRVEKEYFSQSTESTA</sequence>
<keyword evidence="5" id="KW-0653">Protein transport</keyword>
<keyword evidence="4" id="KW-1000">Mitochondrion outer membrane</keyword>